<dbReference type="InterPro" id="IPR001969">
    <property type="entry name" value="Aspartic_peptidase_AS"/>
</dbReference>
<dbReference type="GO" id="GO:0006508">
    <property type="term" value="P:proteolysis"/>
    <property type="evidence" value="ECO:0007669"/>
    <property type="project" value="UniProtKB-KW"/>
</dbReference>
<proteinExistence type="inferred from homology"/>
<dbReference type="GO" id="GO:0005576">
    <property type="term" value="C:extracellular region"/>
    <property type="evidence" value="ECO:0007669"/>
    <property type="project" value="TreeGrafter"/>
</dbReference>
<dbReference type="KEGG" id="vpo:Kpol_1063p22"/>
<dbReference type="PROSITE" id="PS00141">
    <property type="entry name" value="ASP_PROTEASE"/>
    <property type="match status" value="2"/>
</dbReference>
<organism evidence="12">
    <name type="scientific">Vanderwaltozyma polyspora (strain ATCC 22028 / DSM 70294 / BCRC 21397 / CBS 2163 / NBRC 10782 / NRRL Y-8283 / UCD 57-17)</name>
    <name type="common">Kluyveromyces polysporus</name>
    <dbReference type="NCBI Taxonomy" id="436907"/>
    <lineage>
        <taxon>Eukaryota</taxon>
        <taxon>Fungi</taxon>
        <taxon>Dikarya</taxon>
        <taxon>Ascomycota</taxon>
        <taxon>Saccharomycotina</taxon>
        <taxon>Saccharomycetes</taxon>
        <taxon>Saccharomycetales</taxon>
        <taxon>Saccharomycetaceae</taxon>
        <taxon>Vanderwaltozyma</taxon>
    </lineage>
</organism>
<keyword evidence="3 9" id="KW-0732">Signal</keyword>
<dbReference type="Gene3D" id="2.40.70.10">
    <property type="entry name" value="Acid Proteases"/>
    <property type="match status" value="2"/>
</dbReference>
<dbReference type="AlphaFoldDB" id="A7TQR6"/>
<comment type="similarity">
    <text evidence="1 8">Belongs to the peptidase A1 family.</text>
</comment>
<dbReference type="GO" id="GO:0004190">
    <property type="term" value="F:aspartic-type endopeptidase activity"/>
    <property type="evidence" value="ECO:0007669"/>
    <property type="project" value="UniProtKB-KW"/>
</dbReference>
<evidence type="ECO:0000256" key="7">
    <source>
        <dbReference type="PIRSR" id="PIRSR601461-1"/>
    </source>
</evidence>
<dbReference type="PANTHER" id="PTHR47965:SF12">
    <property type="entry name" value="ASPARTIC PROTEINASE 3-RELATED"/>
    <property type="match status" value="1"/>
</dbReference>
<evidence type="ECO:0000259" key="10">
    <source>
        <dbReference type="PROSITE" id="PS51767"/>
    </source>
</evidence>
<gene>
    <name evidence="11" type="ORF">Kpol_1063p22</name>
</gene>
<evidence type="ECO:0000313" key="11">
    <source>
        <dbReference type="EMBL" id="EDO15411.1"/>
    </source>
</evidence>
<name>A7TQR6_VANPO</name>
<accession>A7TQR6</accession>
<evidence type="ECO:0000256" key="4">
    <source>
        <dbReference type="ARBA" id="ARBA00022750"/>
    </source>
</evidence>
<dbReference type="GeneID" id="5543480"/>
<protein>
    <recommendedName>
        <fullName evidence="10">Peptidase A1 domain-containing protein</fullName>
    </recommendedName>
</protein>
<reference evidence="11 12" key="1">
    <citation type="journal article" date="2007" name="Proc. Natl. Acad. Sci. U.S.A.">
        <title>Independent sorting-out of thousands of duplicated gene pairs in two yeast species descended from a whole-genome duplication.</title>
        <authorList>
            <person name="Scannell D.R."/>
            <person name="Frank A.C."/>
            <person name="Conant G.C."/>
            <person name="Byrne K.P."/>
            <person name="Woolfit M."/>
            <person name="Wolfe K.H."/>
        </authorList>
    </citation>
    <scope>NUCLEOTIDE SEQUENCE [LARGE SCALE GENOMIC DNA]</scope>
    <source>
        <strain evidence="12">ATCC 22028 / DSM 70294 / BCRC 21397 / CBS 2163 / NBRC 10782 / NRRL Y-8283 / UCD 57-17</strain>
    </source>
</reference>
<evidence type="ECO:0000256" key="6">
    <source>
        <dbReference type="ARBA" id="ARBA00023145"/>
    </source>
</evidence>
<feature type="signal peptide" evidence="9">
    <location>
        <begin position="1"/>
        <end position="24"/>
    </location>
</feature>
<dbReference type="OMA" id="HSINCTK"/>
<dbReference type="RefSeq" id="XP_001643269.1">
    <property type="nucleotide sequence ID" value="XM_001643219.1"/>
</dbReference>
<feature type="active site" evidence="7">
    <location>
        <position position="83"/>
    </location>
</feature>
<keyword evidence="2 8" id="KW-0645">Protease</keyword>
<dbReference type="OrthoDB" id="771136at2759"/>
<feature type="domain" description="Peptidase A1" evidence="10">
    <location>
        <begin position="65"/>
        <end position="336"/>
    </location>
</feature>
<dbReference type="EMBL" id="DS480462">
    <property type="protein sequence ID" value="EDO15411.1"/>
    <property type="molecule type" value="Genomic_DNA"/>
</dbReference>
<dbReference type="Pfam" id="PF00026">
    <property type="entry name" value="Asp"/>
    <property type="match status" value="1"/>
</dbReference>
<evidence type="ECO:0000256" key="9">
    <source>
        <dbReference type="SAM" id="SignalP"/>
    </source>
</evidence>
<keyword evidence="12" id="KW-1185">Reference proteome</keyword>
<feature type="chain" id="PRO_5002713684" description="Peptidase A1 domain-containing protein" evidence="9">
    <location>
        <begin position="25"/>
        <end position="336"/>
    </location>
</feature>
<dbReference type="HOGENOM" id="CLU_013253_9_1_1"/>
<keyword evidence="6" id="KW-0865">Zymogen</keyword>
<dbReference type="GO" id="GO:0031505">
    <property type="term" value="P:fungal-type cell wall organization"/>
    <property type="evidence" value="ECO:0007669"/>
    <property type="project" value="TreeGrafter"/>
</dbReference>
<evidence type="ECO:0000256" key="5">
    <source>
        <dbReference type="ARBA" id="ARBA00022801"/>
    </source>
</evidence>
<dbReference type="InParanoid" id="A7TQR6"/>
<feature type="active site" evidence="7">
    <location>
        <position position="295"/>
    </location>
</feature>
<dbReference type="GO" id="GO:0009277">
    <property type="term" value="C:fungal-type cell wall"/>
    <property type="evidence" value="ECO:0007669"/>
    <property type="project" value="TreeGrafter"/>
</dbReference>
<dbReference type="InterPro" id="IPR021109">
    <property type="entry name" value="Peptidase_aspartic_dom_sf"/>
</dbReference>
<evidence type="ECO:0000256" key="2">
    <source>
        <dbReference type="ARBA" id="ARBA00022670"/>
    </source>
</evidence>
<dbReference type="PANTHER" id="PTHR47965">
    <property type="entry name" value="ASPARTYL PROTEASE-RELATED"/>
    <property type="match status" value="1"/>
</dbReference>
<evidence type="ECO:0000313" key="12">
    <source>
        <dbReference type="Proteomes" id="UP000000267"/>
    </source>
</evidence>
<dbReference type="InterPro" id="IPR001461">
    <property type="entry name" value="Aspartic_peptidase_A1"/>
</dbReference>
<dbReference type="eggNOG" id="KOG1339">
    <property type="taxonomic scope" value="Eukaryota"/>
</dbReference>
<sequence>MFNRLSKIYTLILILAFLHRLAISIPIISSENNFRSSNNNVHYSRSYDNHNYLELDIQYHYGQFYSTLLSFGNPVQNVTVLVDTGSSDLWVSSPNNIYCYEDGKNTNINHSINCTKFGTYTRDKSSTSNKLDHRLFIQYGDGSFADGEWITDTLTIGPYDLQSVQFGISNNASTIISGVLGLGFLRTESIDGYDGSPNKLYYNLPAYLKDQEITNTNAFSLFLNNSNDASGTVLFGGIDYSKFSGDLVTFPLVNIYPKLINEPCTFTITLQQLYGKINGGKSIGLIKEKVPALLDSGSSLISMPIEITDEIALMVNSTLDTMTSLHNINCSAFGRQ</sequence>
<evidence type="ECO:0000256" key="1">
    <source>
        <dbReference type="ARBA" id="ARBA00007447"/>
    </source>
</evidence>
<keyword evidence="5 8" id="KW-0378">Hydrolase</keyword>
<dbReference type="PhylomeDB" id="A7TQR6"/>
<dbReference type="SUPFAM" id="SSF50630">
    <property type="entry name" value="Acid proteases"/>
    <property type="match status" value="1"/>
</dbReference>
<keyword evidence="4 8" id="KW-0064">Aspartyl protease</keyword>
<dbReference type="InterPro" id="IPR033121">
    <property type="entry name" value="PEPTIDASE_A1"/>
</dbReference>
<evidence type="ECO:0000256" key="8">
    <source>
        <dbReference type="RuleBase" id="RU000454"/>
    </source>
</evidence>
<evidence type="ECO:0000256" key="3">
    <source>
        <dbReference type="ARBA" id="ARBA00022729"/>
    </source>
</evidence>
<dbReference type="PROSITE" id="PS51767">
    <property type="entry name" value="PEPTIDASE_A1"/>
    <property type="match status" value="1"/>
</dbReference>
<dbReference type="PRINTS" id="PR00792">
    <property type="entry name" value="PEPSIN"/>
</dbReference>
<dbReference type="Proteomes" id="UP000000267">
    <property type="component" value="Unassembled WGS sequence"/>
</dbReference>